<sequence>MAFQPTHTLPNQQPTILSLPDDTFFPLLQIHSKPKPRSSTTYTTIHLPELNKRLSLNLSLPNLTSTSPMTTIYIGNSMLERLKTTGSTTRLATYAQSWNAGCGGDKNENVLFRFDSGMYSILKTANPNKDIRVWVLASGTNNLHPKHGLREKDVQSWRVLVETCLRIAPRSRVVACDLFYRLDVGDEVVERANEMLERVVGEVNEELGEERVVWVCARGVVGKDMLVDHVHLDEKGYAVWDGVLWPVVEELLGKDDVVVEREEKEGTEQE</sequence>
<proteinExistence type="predicted"/>
<dbReference type="OrthoDB" id="505607at2759"/>
<protein>
    <submittedName>
        <fullName evidence="1">SGNH hydrolase-type esterase domain-containing protein</fullName>
    </submittedName>
</protein>
<dbReference type="InterPro" id="IPR036514">
    <property type="entry name" value="SGNH_hydro_sf"/>
</dbReference>
<accession>A0A9P9DNI3</accession>
<reference evidence="1" key="1">
    <citation type="journal article" date="2021" name="Nat. Commun.">
        <title>Genetic determinants of endophytism in the Arabidopsis root mycobiome.</title>
        <authorList>
            <person name="Mesny F."/>
            <person name="Miyauchi S."/>
            <person name="Thiergart T."/>
            <person name="Pickel B."/>
            <person name="Atanasova L."/>
            <person name="Karlsson M."/>
            <person name="Huettel B."/>
            <person name="Barry K.W."/>
            <person name="Haridas S."/>
            <person name="Chen C."/>
            <person name="Bauer D."/>
            <person name="Andreopoulos W."/>
            <person name="Pangilinan J."/>
            <person name="LaButti K."/>
            <person name="Riley R."/>
            <person name="Lipzen A."/>
            <person name="Clum A."/>
            <person name="Drula E."/>
            <person name="Henrissat B."/>
            <person name="Kohler A."/>
            <person name="Grigoriev I.V."/>
            <person name="Martin F.M."/>
            <person name="Hacquard S."/>
        </authorList>
    </citation>
    <scope>NUCLEOTIDE SEQUENCE</scope>
    <source>
        <strain evidence="1">MPI-CAGE-CH-0243</strain>
    </source>
</reference>
<keyword evidence="2" id="KW-1185">Reference proteome</keyword>
<evidence type="ECO:0000313" key="1">
    <source>
        <dbReference type="EMBL" id="KAH7122755.1"/>
    </source>
</evidence>
<dbReference type="Proteomes" id="UP000700596">
    <property type="component" value="Unassembled WGS sequence"/>
</dbReference>
<dbReference type="EMBL" id="JAGMWT010000009">
    <property type="protein sequence ID" value="KAH7122755.1"/>
    <property type="molecule type" value="Genomic_DNA"/>
</dbReference>
<keyword evidence="1" id="KW-0378">Hydrolase</keyword>
<dbReference type="AlphaFoldDB" id="A0A9P9DNI3"/>
<name>A0A9P9DNI3_9PLEO</name>
<gene>
    <name evidence="1" type="ORF">B0J11DRAFT_532208</name>
</gene>
<comment type="caution">
    <text evidence="1">The sequence shown here is derived from an EMBL/GenBank/DDBJ whole genome shotgun (WGS) entry which is preliminary data.</text>
</comment>
<dbReference type="GO" id="GO:0016787">
    <property type="term" value="F:hydrolase activity"/>
    <property type="evidence" value="ECO:0007669"/>
    <property type="project" value="UniProtKB-KW"/>
</dbReference>
<dbReference type="SUPFAM" id="SSF52266">
    <property type="entry name" value="SGNH hydrolase"/>
    <property type="match status" value="1"/>
</dbReference>
<evidence type="ECO:0000313" key="2">
    <source>
        <dbReference type="Proteomes" id="UP000700596"/>
    </source>
</evidence>
<organism evidence="1 2">
    <name type="scientific">Dendryphion nanum</name>
    <dbReference type="NCBI Taxonomy" id="256645"/>
    <lineage>
        <taxon>Eukaryota</taxon>
        <taxon>Fungi</taxon>
        <taxon>Dikarya</taxon>
        <taxon>Ascomycota</taxon>
        <taxon>Pezizomycotina</taxon>
        <taxon>Dothideomycetes</taxon>
        <taxon>Pleosporomycetidae</taxon>
        <taxon>Pleosporales</taxon>
        <taxon>Torulaceae</taxon>
        <taxon>Dendryphion</taxon>
    </lineage>
</organism>
<dbReference type="Gene3D" id="3.40.50.1110">
    <property type="entry name" value="SGNH hydrolase"/>
    <property type="match status" value="1"/>
</dbReference>